<proteinExistence type="inferred from homology"/>
<gene>
    <name evidence="2" type="ORF">H0A36_18130</name>
</gene>
<evidence type="ECO:0000256" key="1">
    <source>
        <dbReference type="ARBA" id="ARBA00010552"/>
    </source>
</evidence>
<comment type="caution">
    <text evidence="2">The sequence shown here is derived from an EMBL/GenBank/DDBJ whole genome shotgun (WGS) entry which is preliminary data.</text>
</comment>
<protein>
    <submittedName>
        <fullName evidence="2">RidA family protein</fullName>
    </submittedName>
</protein>
<dbReference type="GO" id="GO:0019239">
    <property type="term" value="F:deaminase activity"/>
    <property type="evidence" value="ECO:0007669"/>
    <property type="project" value="TreeGrafter"/>
</dbReference>
<dbReference type="Gene3D" id="3.30.1330.40">
    <property type="entry name" value="RutC-like"/>
    <property type="match status" value="1"/>
</dbReference>
<dbReference type="RefSeq" id="WP_180569958.1">
    <property type="nucleotide sequence ID" value="NZ_JACCKB010000032.1"/>
</dbReference>
<dbReference type="AlphaFoldDB" id="A0A853IEL0"/>
<dbReference type="PANTHER" id="PTHR11803:SF39">
    <property type="entry name" value="2-IMINOBUTANOATE_2-IMINOPROPANOATE DEAMINASE"/>
    <property type="match status" value="1"/>
</dbReference>
<sequence length="130" mass="13899">MSNKQIISTDKAPAAIGTYSQAVKVGTTVYLSGQIPLNPETMEVVADSFEASAIQVFENLKAVAEASGGTLQDIVKLNIFLTDLSNFATVNEIMARYFEEPYPARAAIGVAELPKGVAVEMDGIMELVEL</sequence>
<dbReference type="InterPro" id="IPR035959">
    <property type="entry name" value="RutC-like_sf"/>
</dbReference>
<dbReference type="CDD" id="cd00448">
    <property type="entry name" value="YjgF_YER057c_UK114_family"/>
    <property type="match status" value="1"/>
</dbReference>
<dbReference type="InterPro" id="IPR006056">
    <property type="entry name" value="RidA"/>
</dbReference>
<dbReference type="InterPro" id="IPR019897">
    <property type="entry name" value="RidA_CS"/>
</dbReference>
<dbReference type="PROSITE" id="PS01094">
    <property type="entry name" value="UPF0076"/>
    <property type="match status" value="1"/>
</dbReference>
<evidence type="ECO:0000313" key="3">
    <source>
        <dbReference type="Proteomes" id="UP000569732"/>
    </source>
</evidence>
<dbReference type="Pfam" id="PF01042">
    <property type="entry name" value="Ribonuc_L-PSP"/>
    <property type="match status" value="1"/>
</dbReference>
<dbReference type="FunFam" id="3.30.1330.40:FF:000001">
    <property type="entry name" value="L-PSP family endoribonuclease"/>
    <property type="match status" value="1"/>
</dbReference>
<dbReference type="NCBIfam" id="TIGR00004">
    <property type="entry name" value="Rid family detoxifying hydrolase"/>
    <property type="match status" value="1"/>
</dbReference>
<reference evidence="2 3" key="1">
    <citation type="submission" date="2020-07" db="EMBL/GenBank/DDBJ databases">
        <title>Endozoicomonas sp. nov., isolated from sediment.</title>
        <authorList>
            <person name="Gu T."/>
        </authorList>
    </citation>
    <scope>NUCLEOTIDE SEQUENCE [LARGE SCALE GENOMIC DNA]</scope>
    <source>
        <strain evidence="2 3">SM1973</strain>
    </source>
</reference>
<name>A0A853IEL0_9GAMM</name>
<evidence type="ECO:0000313" key="2">
    <source>
        <dbReference type="EMBL" id="NYZ67937.1"/>
    </source>
</evidence>
<comment type="similarity">
    <text evidence="1">Belongs to the RutC family.</text>
</comment>
<keyword evidence="3" id="KW-1185">Reference proteome</keyword>
<dbReference type="InterPro" id="IPR006175">
    <property type="entry name" value="YjgF/YER057c/UK114"/>
</dbReference>
<dbReference type="SUPFAM" id="SSF55298">
    <property type="entry name" value="YjgF-like"/>
    <property type="match status" value="1"/>
</dbReference>
<dbReference type="GO" id="GO:0005829">
    <property type="term" value="C:cytosol"/>
    <property type="evidence" value="ECO:0007669"/>
    <property type="project" value="TreeGrafter"/>
</dbReference>
<accession>A0A853IEL0</accession>
<dbReference type="EMBL" id="JACCKB010000032">
    <property type="protein sequence ID" value="NYZ67937.1"/>
    <property type="molecule type" value="Genomic_DNA"/>
</dbReference>
<dbReference type="Proteomes" id="UP000569732">
    <property type="component" value="Unassembled WGS sequence"/>
</dbReference>
<dbReference type="PANTHER" id="PTHR11803">
    <property type="entry name" value="2-IMINOBUTANOATE/2-IMINOPROPANOATE DEAMINASE RIDA"/>
    <property type="match status" value="1"/>
</dbReference>
<organism evidence="2 3">
    <name type="scientific">Spartinivicinus marinus</name>
    <dbReference type="NCBI Taxonomy" id="2994442"/>
    <lineage>
        <taxon>Bacteria</taxon>
        <taxon>Pseudomonadati</taxon>
        <taxon>Pseudomonadota</taxon>
        <taxon>Gammaproteobacteria</taxon>
        <taxon>Oceanospirillales</taxon>
        <taxon>Zooshikellaceae</taxon>
        <taxon>Spartinivicinus</taxon>
    </lineage>
</organism>